<keyword evidence="2" id="KW-0732">Signal</keyword>
<dbReference type="InParanoid" id="A0A166ABH4"/>
<dbReference type="Proteomes" id="UP000077266">
    <property type="component" value="Unassembled WGS sequence"/>
</dbReference>
<dbReference type="EMBL" id="KV426050">
    <property type="protein sequence ID" value="KZV90379.1"/>
    <property type="molecule type" value="Genomic_DNA"/>
</dbReference>
<feature type="compositionally biased region" description="Basic and acidic residues" evidence="1">
    <location>
        <begin position="315"/>
        <end position="327"/>
    </location>
</feature>
<feature type="region of interest" description="Disordered" evidence="1">
    <location>
        <begin position="161"/>
        <end position="246"/>
    </location>
</feature>
<gene>
    <name evidence="3" type="ORF">EXIGLDRAFT_837849</name>
</gene>
<proteinExistence type="predicted"/>
<accession>A0A166ABH4</accession>
<feature type="compositionally biased region" description="Polar residues" evidence="1">
    <location>
        <begin position="285"/>
        <end position="312"/>
    </location>
</feature>
<sequence length="345" mass="37208">MSRFVLLHPSMRCLTLIRFLLLVPGPAFSAWTNITSSSGRWILVAPAQHTDRRDVPACGAVIEVLSSLSKRTFVEHPPIQLNFRGTSARLFGATLAHGPMYKIDADTRIFGDDEASHQAPACQQLAEWDNLDPNTQHTLAVEVPFGSVLISALMINDLDGGDGSDTTIDPAPRPPATFVPTGITSAPPPNETLAVPSIRTTATDTDTRVPESNDPSSNTSIAPPSGPSSSNTSAPEDAACPVSGTSALPKSRLTRVRLHSKFNSSLALLNSNMFSRISDFFAGTSPSTSSSIDLEGMTGQSQTEAYNATPVLSQDEMRARMDYERRRADKARRARHGHAGREQKW</sequence>
<evidence type="ECO:0000313" key="3">
    <source>
        <dbReference type="EMBL" id="KZV90379.1"/>
    </source>
</evidence>
<reference evidence="3 4" key="1">
    <citation type="journal article" date="2016" name="Mol. Biol. Evol.">
        <title>Comparative Genomics of Early-Diverging Mushroom-Forming Fungi Provides Insights into the Origins of Lignocellulose Decay Capabilities.</title>
        <authorList>
            <person name="Nagy L.G."/>
            <person name="Riley R."/>
            <person name="Tritt A."/>
            <person name="Adam C."/>
            <person name="Daum C."/>
            <person name="Floudas D."/>
            <person name="Sun H."/>
            <person name="Yadav J.S."/>
            <person name="Pangilinan J."/>
            <person name="Larsson K.H."/>
            <person name="Matsuura K."/>
            <person name="Barry K."/>
            <person name="Labutti K."/>
            <person name="Kuo R."/>
            <person name="Ohm R.A."/>
            <person name="Bhattacharya S.S."/>
            <person name="Shirouzu T."/>
            <person name="Yoshinaga Y."/>
            <person name="Martin F.M."/>
            <person name="Grigoriev I.V."/>
            <person name="Hibbett D.S."/>
        </authorList>
    </citation>
    <scope>NUCLEOTIDE SEQUENCE [LARGE SCALE GENOMIC DNA]</scope>
    <source>
        <strain evidence="3 4">HHB12029</strain>
    </source>
</reference>
<evidence type="ECO:0000313" key="4">
    <source>
        <dbReference type="Proteomes" id="UP000077266"/>
    </source>
</evidence>
<feature type="compositionally biased region" description="Basic residues" evidence="1">
    <location>
        <begin position="328"/>
        <end position="338"/>
    </location>
</feature>
<feature type="signal peptide" evidence="2">
    <location>
        <begin position="1"/>
        <end position="29"/>
    </location>
</feature>
<dbReference type="AlphaFoldDB" id="A0A166ABH4"/>
<keyword evidence="4" id="KW-1185">Reference proteome</keyword>
<feature type="region of interest" description="Disordered" evidence="1">
    <location>
        <begin position="285"/>
        <end position="345"/>
    </location>
</feature>
<evidence type="ECO:0000256" key="2">
    <source>
        <dbReference type="SAM" id="SignalP"/>
    </source>
</evidence>
<protein>
    <submittedName>
        <fullName evidence="3">Uncharacterized protein</fullName>
    </submittedName>
</protein>
<organism evidence="3 4">
    <name type="scientific">Exidia glandulosa HHB12029</name>
    <dbReference type="NCBI Taxonomy" id="1314781"/>
    <lineage>
        <taxon>Eukaryota</taxon>
        <taxon>Fungi</taxon>
        <taxon>Dikarya</taxon>
        <taxon>Basidiomycota</taxon>
        <taxon>Agaricomycotina</taxon>
        <taxon>Agaricomycetes</taxon>
        <taxon>Auriculariales</taxon>
        <taxon>Exidiaceae</taxon>
        <taxon>Exidia</taxon>
    </lineage>
</organism>
<feature type="chain" id="PRO_5007870521" evidence="2">
    <location>
        <begin position="30"/>
        <end position="345"/>
    </location>
</feature>
<evidence type="ECO:0000256" key="1">
    <source>
        <dbReference type="SAM" id="MobiDB-lite"/>
    </source>
</evidence>
<feature type="compositionally biased region" description="Polar residues" evidence="1">
    <location>
        <begin position="213"/>
        <end position="234"/>
    </location>
</feature>
<name>A0A166ABH4_EXIGL</name>